<dbReference type="EMBL" id="DF933856">
    <property type="protein sequence ID" value="GAM43647.1"/>
    <property type="molecule type" value="Genomic_DNA"/>
</dbReference>
<dbReference type="InterPro" id="IPR015813">
    <property type="entry name" value="Pyrv/PenolPyrv_kinase-like_dom"/>
</dbReference>
<name>A0A6V8HNS1_TALPI</name>
<protein>
    <submittedName>
        <fullName evidence="1">Uncharacterized protein</fullName>
    </submittedName>
</protein>
<dbReference type="Proteomes" id="UP000053095">
    <property type="component" value="Unassembled WGS sequence"/>
</dbReference>
<dbReference type="Gene3D" id="3.20.20.60">
    <property type="entry name" value="Phosphoenolpyruvate-binding domains"/>
    <property type="match status" value="1"/>
</dbReference>
<comment type="caution">
    <text evidence="1">The sequence shown here is derived from an EMBL/GenBank/DDBJ whole genome shotgun (WGS) entry which is preliminary data.</text>
</comment>
<dbReference type="AlphaFoldDB" id="A0A6V8HNS1"/>
<dbReference type="GO" id="GO:0003824">
    <property type="term" value="F:catalytic activity"/>
    <property type="evidence" value="ECO:0007669"/>
    <property type="project" value="InterPro"/>
</dbReference>
<sequence>MVEHGAAPSWTPEKAKELGVKIIIFPFAAVAPAYKAIRKGLQQIKDTGTTGIGADFTPKKLFTAVGLKEATEIDVAAWRNLYEGV</sequence>
<dbReference type="InterPro" id="IPR040442">
    <property type="entry name" value="Pyrv_kinase-like_dom_sf"/>
</dbReference>
<accession>A0A6V8HNS1</accession>
<reference evidence="2" key="1">
    <citation type="journal article" date="2015" name="Genome Announc.">
        <title>Draft genome sequence of Talaromyces cellulolyticus strain Y-94, a source of lignocellulosic biomass-degrading enzymes.</title>
        <authorList>
            <person name="Fujii T."/>
            <person name="Koike H."/>
            <person name="Sawayama S."/>
            <person name="Yano S."/>
            <person name="Inoue H."/>
        </authorList>
    </citation>
    <scope>NUCLEOTIDE SEQUENCE [LARGE SCALE GENOMIC DNA]</scope>
    <source>
        <strain evidence="2">Y-94</strain>
    </source>
</reference>
<evidence type="ECO:0000313" key="1">
    <source>
        <dbReference type="EMBL" id="GAM43647.1"/>
    </source>
</evidence>
<dbReference type="SUPFAM" id="SSF51621">
    <property type="entry name" value="Phosphoenolpyruvate/pyruvate domain"/>
    <property type="match status" value="1"/>
</dbReference>
<organism evidence="1 2">
    <name type="scientific">Talaromyces pinophilus</name>
    <name type="common">Penicillium pinophilum</name>
    <dbReference type="NCBI Taxonomy" id="128442"/>
    <lineage>
        <taxon>Eukaryota</taxon>
        <taxon>Fungi</taxon>
        <taxon>Dikarya</taxon>
        <taxon>Ascomycota</taxon>
        <taxon>Pezizomycotina</taxon>
        <taxon>Eurotiomycetes</taxon>
        <taxon>Eurotiomycetidae</taxon>
        <taxon>Eurotiales</taxon>
        <taxon>Trichocomaceae</taxon>
        <taxon>Talaromyces</taxon>
        <taxon>Talaromyces sect. Talaromyces</taxon>
    </lineage>
</organism>
<gene>
    <name evidence="1" type="ORF">TCE0_060f18623</name>
</gene>
<keyword evidence="2" id="KW-1185">Reference proteome</keyword>
<proteinExistence type="predicted"/>
<evidence type="ECO:0000313" key="2">
    <source>
        <dbReference type="Proteomes" id="UP000053095"/>
    </source>
</evidence>